<dbReference type="EMBL" id="CAVMJV010000059">
    <property type="protein sequence ID" value="CAK5086024.1"/>
    <property type="molecule type" value="Genomic_DNA"/>
</dbReference>
<keyword evidence="2" id="KW-1185">Reference proteome</keyword>
<evidence type="ECO:0000313" key="1">
    <source>
        <dbReference type="EMBL" id="CAK5086024.1"/>
    </source>
</evidence>
<dbReference type="Proteomes" id="UP001497535">
    <property type="component" value="Unassembled WGS sequence"/>
</dbReference>
<proteinExistence type="predicted"/>
<evidence type="ECO:0000313" key="2">
    <source>
        <dbReference type="Proteomes" id="UP001497535"/>
    </source>
</evidence>
<comment type="caution">
    <text evidence="1">The sequence shown here is derived from an EMBL/GenBank/DDBJ whole genome shotgun (WGS) entry which is preliminary data.</text>
</comment>
<sequence>MLKSPSLVAKYQRLNNPNLSFIYSFYNTLKNLILNPILIKIDLKISKDIKENKKSHDLRLRSNFLLRKKKKRILQH</sequence>
<organism evidence="1 2">
    <name type="scientific">Meloidogyne enterolobii</name>
    <name type="common">Root-knot nematode worm</name>
    <name type="synonym">Meloidogyne mayaguensis</name>
    <dbReference type="NCBI Taxonomy" id="390850"/>
    <lineage>
        <taxon>Eukaryota</taxon>
        <taxon>Metazoa</taxon>
        <taxon>Ecdysozoa</taxon>
        <taxon>Nematoda</taxon>
        <taxon>Chromadorea</taxon>
        <taxon>Rhabditida</taxon>
        <taxon>Tylenchina</taxon>
        <taxon>Tylenchomorpha</taxon>
        <taxon>Tylenchoidea</taxon>
        <taxon>Meloidogynidae</taxon>
        <taxon>Meloidogyninae</taxon>
        <taxon>Meloidogyne</taxon>
    </lineage>
</organism>
<protein>
    <submittedName>
        <fullName evidence="1">Uncharacterized protein</fullName>
    </submittedName>
</protein>
<name>A0ACB1A5H4_MELEN</name>
<gene>
    <name evidence="1" type="ORF">MENTE1834_LOCUS33506</name>
</gene>
<accession>A0ACB1A5H4</accession>
<reference evidence="1" key="1">
    <citation type="submission" date="2023-11" db="EMBL/GenBank/DDBJ databases">
        <authorList>
            <person name="Poullet M."/>
        </authorList>
    </citation>
    <scope>NUCLEOTIDE SEQUENCE</scope>
    <source>
        <strain evidence="1">E1834</strain>
    </source>
</reference>